<dbReference type="SMART" id="SM00978">
    <property type="entry name" value="Tim44"/>
    <property type="match status" value="1"/>
</dbReference>
<dbReference type="SUPFAM" id="SSF54427">
    <property type="entry name" value="NTF2-like"/>
    <property type="match status" value="1"/>
</dbReference>
<dbReference type="OrthoDB" id="1470350at2759"/>
<dbReference type="FunFam" id="1.10.630.10:FF:000029">
    <property type="entry name" value="Cytochrome P450 734A1"/>
    <property type="match status" value="1"/>
</dbReference>
<accession>A0A6G1D217</accession>
<evidence type="ECO:0000256" key="12">
    <source>
        <dbReference type="SAM" id="MobiDB-lite"/>
    </source>
</evidence>
<comment type="cofactor">
    <cofactor evidence="11">
        <name>heme</name>
        <dbReference type="ChEBI" id="CHEBI:30413"/>
    </cofactor>
</comment>
<evidence type="ECO:0000256" key="7">
    <source>
        <dbReference type="ARBA" id="ARBA00023002"/>
    </source>
</evidence>
<proteinExistence type="inferred from homology"/>
<keyword evidence="8 11" id="KW-0408">Iron</keyword>
<dbReference type="PRINTS" id="PR00463">
    <property type="entry name" value="EP450I"/>
</dbReference>
<evidence type="ECO:0000256" key="11">
    <source>
        <dbReference type="PIRSR" id="PIRSR602401-1"/>
    </source>
</evidence>
<evidence type="ECO:0000256" key="6">
    <source>
        <dbReference type="ARBA" id="ARBA00022989"/>
    </source>
</evidence>
<dbReference type="GO" id="GO:0016020">
    <property type="term" value="C:membrane"/>
    <property type="evidence" value="ECO:0007669"/>
    <property type="project" value="UniProtKB-SubCell"/>
</dbReference>
<dbReference type="PRINTS" id="PR00385">
    <property type="entry name" value="P450"/>
</dbReference>
<name>A0A6G1D217_9ORYZ</name>
<organism evidence="14 15">
    <name type="scientific">Oryza meyeriana var. granulata</name>
    <dbReference type="NCBI Taxonomy" id="110450"/>
    <lineage>
        <taxon>Eukaryota</taxon>
        <taxon>Viridiplantae</taxon>
        <taxon>Streptophyta</taxon>
        <taxon>Embryophyta</taxon>
        <taxon>Tracheophyta</taxon>
        <taxon>Spermatophyta</taxon>
        <taxon>Magnoliopsida</taxon>
        <taxon>Liliopsida</taxon>
        <taxon>Poales</taxon>
        <taxon>Poaceae</taxon>
        <taxon>BOP clade</taxon>
        <taxon>Oryzoideae</taxon>
        <taxon>Oryzeae</taxon>
        <taxon>Oryzinae</taxon>
        <taxon>Oryza</taxon>
        <taxon>Oryza meyeriana</taxon>
    </lineage>
</organism>
<dbReference type="Gene3D" id="1.10.630.10">
    <property type="entry name" value="Cytochrome P450"/>
    <property type="match status" value="1"/>
</dbReference>
<keyword evidence="3 11" id="KW-0349">Heme</keyword>
<keyword evidence="10" id="KW-0472">Membrane</keyword>
<dbReference type="EMBL" id="SPHZ02000007">
    <property type="protein sequence ID" value="KAF0906446.1"/>
    <property type="molecule type" value="Genomic_DNA"/>
</dbReference>
<keyword evidence="7" id="KW-0560">Oxidoreductase</keyword>
<keyword evidence="15" id="KW-1185">Reference proteome</keyword>
<comment type="subcellular location">
    <subcellularLocation>
        <location evidence="1">Membrane</location>
        <topology evidence="1">Single-pass membrane protein</topology>
    </subcellularLocation>
</comment>
<sequence>MALARLGHAMTRGLRRPLHLLPPPPPTDHHAAVAHSFALIHANTCARGFSSSPYNAVGVIGYKGQSPVYAVKVLELLFQTNHTRPMSTAAQAEPQSSTKTPAASQTTSKVPVGARKVGLKVVMMSPGFVYEPYSIREPISFWKRWFTPSGWRRTKEDITLEMKNAYAVSRLRKKTGYTKKQFYDQAFKIYKEVNTLTARGDTSALRKILTEKMHSMIKNELKKRQSMWSSVHWELVEPAVSIRTLRARMIGLDKNDLDKAFIQLTLEFVTKQKFEAYNSKGEVVSGDKSKEQHFAAYGVRGPGYRFFVGSSIELVRLMVDASSRPMEPQTSHDILPRVLAFYHHWRKLYGPMHLIWFGRTPRLIFSEPELIREVLLSRAEHFDRYEAHPMICQFEGYGLSNLHGERWARRRRVLTPAFHTENLKMIVPFVAGTVTRMLDDLAERAAKNAGEAEVDVAEWFQRVPQEAITFATFGRRNYHDGAVVFRLQDELAGYATEAHSKVYIPGYRFLPTRKNRRVWQLDREIRKHLAKFVTDLQQSSSHGADGENNAEKDDDHVVDGGNGMREFMSFMTPAMTASEIIEESKNFFFAGKETLANLLTWTTVALAMHPEWQDHARREVVAVCGRDELPSKDHLPKLRTLGMIVNETLRLYPPAVAMIRTAKRDVELGGCVVPAGTEVMIPIMAVHHDAAVWGDDAAEFNPARFAADDRRRHPMAFMPFGGGARVCIGQNMALMEAKVALAVVLQRFEFRLSPAYVHAPRVLMILNPQYGAPVIFRPLTSTAV</sequence>
<dbReference type="GO" id="GO:0010268">
    <property type="term" value="P:brassinosteroid homeostasis"/>
    <property type="evidence" value="ECO:0007669"/>
    <property type="project" value="TreeGrafter"/>
</dbReference>
<feature type="region of interest" description="Disordered" evidence="12">
    <location>
        <begin position="86"/>
        <end position="109"/>
    </location>
</feature>
<dbReference type="Pfam" id="PF04280">
    <property type="entry name" value="Tim44"/>
    <property type="match status" value="1"/>
</dbReference>
<dbReference type="GO" id="GO:0004497">
    <property type="term" value="F:monooxygenase activity"/>
    <property type="evidence" value="ECO:0007669"/>
    <property type="project" value="UniProtKB-KW"/>
</dbReference>
<dbReference type="Pfam" id="PF00067">
    <property type="entry name" value="p450"/>
    <property type="match status" value="1"/>
</dbReference>
<dbReference type="InterPro" id="IPR007379">
    <property type="entry name" value="Tim44-like_dom"/>
</dbReference>
<dbReference type="PANTHER" id="PTHR24282">
    <property type="entry name" value="CYTOCHROME P450 FAMILY MEMBER"/>
    <property type="match status" value="1"/>
</dbReference>
<dbReference type="Proteomes" id="UP000479710">
    <property type="component" value="Unassembled WGS sequence"/>
</dbReference>
<keyword evidence="9" id="KW-0503">Monooxygenase</keyword>
<dbReference type="GO" id="GO:0016705">
    <property type="term" value="F:oxidoreductase activity, acting on paired donors, with incorporation or reduction of molecular oxygen"/>
    <property type="evidence" value="ECO:0007669"/>
    <property type="project" value="InterPro"/>
</dbReference>
<feature type="domain" description="Tim44-like" evidence="13">
    <location>
        <begin position="165"/>
        <end position="313"/>
    </location>
</feature>
<evidence type="ECO:0000256" key="1">
    <source>
        <dbReference type="ARBA" id="ARBA00004167"/>
    </source>
</evidence>
<evidence type="ECO:0000256" key="8">
    <source>
        <dbReference type="ARBA" id="ARBA00023004"/>
    </source>
</evidence>
<dbReference type="InterPro" id="IPR001128">
    <property type="entry name" value="Cyt_P450"/>
</dbReference>
<keyword evidence="6" id="KW-1133">Transmembrane helix</keyword>
<dbReference type="GO" id="GO:0020037">
    <property type="term" value="F:heme binding"/>
    <property type="evidence" value="ECO:0007669"/>
    <property type="project" value="InterPro"/>
</dbReference>
<keyword evidence="4" id="KW-0812">Transmembrane</keyword>
<dbReference type="AlphaFoldDB" id="A0A6G1D217"/>
<dbReference type="InterPro" id="IPR002401">
    <property type="entry name" value="Cyt_P450_E_grp-I"/>
</dbReference>
<dbReference type="InterPro" id="IPR050665">
    <property type="entry name" value="Cytochrome_P450_Monooxygen"/>
</dbReference>
<evidence type="ECO:0000256" key="2">
    <source>
        <dbReference type="ARBA" id="ARBA00010617"/>
    </source>
</evidence>
<evidence type="ECO:0000256" key="5">
    <source>
        <dbReference type="ARBA" id="ARBA00022723"/>
    </source>
</evidence>
<feature type="region of interest" description="Disordered" evidence="12">
    <location>
        <begin position="536"/>
        <end position="555"/>
    </location>
</feature>
<evidence type="ECO:0000256" key="9">
    <source>
        <dbReference type="ARBA" id="ARBA00023033"/>
    </source>
</evidence>
<reference evidence="14 15" key="1">
    <citation type="submission" date="2019-11" db="EMBL/GenBank/DDBJ databases">
        <title>Whole genome sequence of Oryza granulata.</title>
        <authorList>
            <person name="Li W."/>
        </authorList>
    </citation>
    <scope>NUCLEOTIDE SEQUENCE [LARGE SCALE GENOMIC DNA]</scope>
    <source>
        <strain evidence="15">cv. Menghai</strain>
        <tissue evidence="14">Leaf</tissue>
    </source>
</reference>
<dbReference type="InterPro" id="IPR032710">
    <property type="entry name" value="NTF2-like_dom_sf"/>
</dbReference>
<evidence type="ECO:0000313" key="14">
    <source>
        <dbReference type="EMBL" id="KAF0906446.1"/>
    </source>
</evidence>
<dbReference type="GO" id="GO:0005506">
    <property type="term" value="F:iron ion binding"/>
    <property type="evidence" value="ECO:0007669"/>
    <property type="project" value="InterPro"/>
</dbReference>
<protein>
    <recommendedName>
        <fullName evidence="13">Tim44-like domain-containing protein</fullName>
    </recommendedName>
</protein>
<feature type="binding site" description="axial binding residue" evidence="11">
    <location>
        <position position="727"/>
    </location>
    <ligand>
        <name>heme</name>
        <dbReference type="ChEBI" id="CHEBI:30413"/>
    </ligand>
    <ligandPart>
        <name>Fe</name>
        <dbReference type="ChEBI" id="CHEBI:18248"/>
    </ligandPart>
</feature>
<gene>
    <name evidence="14" type="ORF">E2562_011442</name>
</gene>
<evidence type="ECO:0000313" key="15">
    <source>
        <dbReference type="Proteomes" id="UP000479710"/>
    </source>
</evidence>
<comment type="similarity">
    <text evidence="2">Belongs to the cytochrome P450 family.</text>
</comment>
<comment type="caution">
    <text evidence="14">The sequence shown here is derived from an EMBL/GenBank/DDBJ whole genome shotgun (WGS) entry which is preliminary data.</text>
</comment>
<dbReference type="InterPro" id="IPR017972">
    <property type="entry name" value="Cyt_P450_CS"/>
</dbReference>
<dbReference type="GO" id="GO:0016131">
    <property type="term" value="P:brassinosteroid metabolic process"/>
    <property type="evidence" value="ECO:0007669"/>
    <property type="project" value="UniProtKB-ARBA"/>
</dbReference>
<dbReference type="SUPFAM" id="SSF48264">
    <property type="entry name" value="Cytochrome P450"/>
    <property type="match status" value="1"/>
</dbReference>
<keyword evidence="5 11" id="KW-0479">Metal-binding</keyword>
<evidence type="ECO:0000256" key="3">
    <source>
        <dbReference type="ARBA" id="ARBA00022617"/>
    </source>
</evidence>
<evidence type="ECO:0000256" key="4">
    <source>
        <dbReference type="ARBA" id="ARBA00022692"/>
    </source>
</evidence>
<dbReference type="PROSITE" id="PS00086">
    <property type="entry name" value="CYTOCHROME_P450"/>
    <property type="match status" value="1"/>
</dbReference>
<dbReference type="CDD" id="cd20639">
    <property type="entry name" value="CYP734"/>
    <property type="match status" value="1"/>
</dbReference>
<dbReference type="Gene3D" id="3.10.450.240">
    <property type="match status" value="1"/>
</dbReference>
<dbReference type="InterPro" id="IPR036396">
    <property type="entry name" value="Cyt_P450_sf"/>
</dbReference>
<evidence type="ECO:0000259" key="13">
    <source>
        <dbReference type="SMART" id="SM00978"/>
    </source>
</evidence>
<evidence type="ECO:0000256" key="10">
    <source>
        <dbReference type="ARBA" id="ARBA00023136"/>
    </source>
</evidence>
<dbReference type="PANTHER" id="PTHR24282:SF41">
    <property type="entry name" value="CYTOCHROME P450 734A5"/>
    <property type="match status" value="1"/>
</dbReference>